<evidence type="ECO:0000313" key="2">
    <source>
        <dbReference type="Proteomes" id="UP001596417"/>
    </source>
</evidence>
<evidence type="ECO:0000313" key="1">
    <source>
        <dbReference type="EMBL" id="MFC7192382.1"/>
    </source>
</evidence>
<sequence length="94" mass="11044">MSWEIVRIAVKATNADSMKDEAFDRISEMPFWHVTRGIGTYDVYAVGMAPSMRKIDEFVTTIREFDCVENIEHIVVTERRSNLDDYYRTDTEEE</sequence>
<keyword evidence="2" id="KW-1185">Reference proteome</keyword>
<reference evidence="1 2" key="1">
    <citation type="journal article" date="2019" name="Int. J. Syst. Evol. Microbiol.">
        <title>The Global Catalogue of Microorganisms (GCM) 10K type strain sequencing project: providing services to taxonomists for standard genome sequencing and annotation.</title>
        <authorList>
            <consortium name="The Broad Institute Genomics Platform"/>
            <consortium name="The Broad Institute Genome Sequencing Center for Infectious Disease"/>
            <person name="Wu L."/>
            <person name="Ma J."/>
        </authorList>
    </citation>
    <scope>NUCLEOTIDE SEQUENCE [LARGE SCALE GENOMIC DNA]</scope>
    <source>
        <strain evidence="1 2">RDMS1</strain>
    </source>
</reference>
<dbReference type="Gene3D" id="3.30.70.920">
    <property type="match status" value="1"/>
</dbReference>
<proteinExistence type="predicted"/>
<protein>
    <recommendedName>
        <fullName evidence="3">Lrp/AsnC family transcriptional regulator</fullName>
    </recommendedName>
</protein>
<gene>
    <name evidence="1" type="ORF">ACFQL7_22915</name>
</gene>
<dbReference type="AlphaFoldDB" id="A0ABD5YTY6"/>
<dbReference type="RefSeq" id="WP_390206719.1">
    <property type="nucleotide sequence ID" value="NZ_JBHTAX010000004.1"/>
</dbReference>
<organism evidence="1 2">
    <name type="scientific">Halocatena marina</name>
    <dbReference type="NCBI Taxonomy" id="2934937"/>
    <lineage>
        <taxon>Archaea</taxon>
        <taxon>Methanobacteriati</taxon>
        <taxon>Methanobacteriota</taxon>
        <taxon>Stenosarchaea group</taxon>
        <taxon>Halobacteria</taxon>
        <taxon>Halobacteriales</taxon>
        <taxon>Natronomonadaceae</taxon>
        <taxon>Halocatena</taxon>
    </lineage>
</organism>
<comment type="caution">
    <text evidence="1">The sequence shown here is derived from an EMBL/GenBank/DDBJ whole genome shotgun (WGS) entry which is preliminary data.</text>
</comment>
<dbReference type="Proteomes" id="UP001596417">
    <property type="component" value="Unassembled WGS sequence"/>
</dbReference>
<evidence type="ECO:0008006" key="3">
    <source>
        <dbReference type="Google" id="ProtNLM"/>
    </source>
</evidence>
<name>A0ABD5YTY6_9EURY</name>
<dbReference type="EMBL" id="JBHTAX010000004">
    <property type="protein sequence ID" value="MFC7192382.1"/>
    <property type="molecule type" value="Genomic_DNA"/>
</dbReference>
<accession>A0ABD5YTY6</accession>